<dbReference type="CDD" id="cd05233">
    <property type="entry name" value="SDR_c"/>
    <property type="match status" value="1"/>
</dbReference>
<accession>A0ABY5JUB9</accession>
<proteinExistence type="inferred from homology"/>
<evidence type="ECO:0000256" key="2">
    <source>
        <dbReference type="ARBA" id="ARBA00023002"/>
    </source>
</evidence>
<evidence type="ECO:0000313" key="3">
    <source>
        <dbReference type="EMBL" id="UUI03072.1"/>
    </source>
</evidence>
<protein>
    <submittedName>
        <fullName evidence="3">SDR family oxidoreductase</fullName>
    </submittedName>
</protein>
<dbReference type="EMBL" id="CP101914">
    <property type="protein sequence ID" value="UUI03072.1"/>
    <property type="molecule type" value="Genomic_DNA"/>
</dbReference>
<dbReference type="SUPFAM" id="SSF51735">
    <property type="entry name" value="NAD(P)-binding Rossmann-fold domains"/>
    <property type="match status" value="1"/>
</dbReference>
<dbReference type="PRINTS" id="PR00080">
    <property type="entry name" value="SDRFAMILY"/>
</dbReference>
<dbReference type="InterPro" id="IPR036291">
    <property type="entry name" value="NAD(P)-bd_dom_sf"/>
</dbReference>
<dbReference type="Proteomes" id="UP001059773">
    <property type="component" value="Chromosome"/>
</dbReference>
<dbReference type="InterPro" id="IPR002347">
    <property type="entry name" value="SDR_fam"/>
</dbReference>
<dbReference type="Pfam" id="PF13561">
    <property type="entry name" value="adh_short_C2"/>
    <property type="match status" value="1"/>
</dbReference>
<dbReference type="PANTHER" id="PTHR42760">
    <property type="entry name" value="SHORT-CHAIN DEHYDROGENASES/REDUCTASES FAMILY MEMBER"/>
    <property type="match status" value="1"/>
</dbReference>
<evidence type="ECO:0000256" key="1">
    <source>
        <dbReference type="ARBA" id="ARBA00006484"/>
    </source>
</evidence>
<gene>
    <name evidence="3" type="ORF">NP439_24095</name>
</gene>
<organism evidence="3 4">
    <name type="scientific">Oceanobacillus jeddahense</name>
    <dbReference type="NCBI Taxonomy" id="1462527"/>
    <lineage>
        <taxon>Bacteria</taxon>
        <taxon>Bacillati</taxon>
        <taxon>Bacillota</taxon>
        <taxon>Bacilli</taxon>
        <taxon>Bacillales</taxon>
        <taxon>Bacillaceae</taxon>
        <taxon>Oceanobacillus</taxon>
    </lineage>
</organism>
<dbReference type="RefSeq" id="WP_256708254.1">
    <property type="nucleotide sequence ID" value="NZ_CP101914.1"/>
</dbReference>
<evidence type="ECO:0000313" key="4">
    <source>
        <dbReference type="Proteomes" id="UP001059773"/>
    </source>
</evidence>
<dbReference type="PRINTS" id="PR00081">
    <property type="entry name" value="GDHRDH"/>
</dbReference>
<reference evidence="3" key="1">
    <citation type="submission" date="2022-07" db="EMBL/GenBank/DDBJ databases">
        <title>FELIX.</title>
        <authorList>
            <person name="Wan K.H."/>
            <person name="Park S."/>
            <person name="Lawrence Q."/>
            <person name="Eichenberger J.P."/>
            <person name="Booth B.W."/>
            <person name="Piaggio A.J."/>
            <person name="Chandler J.C."/>
            <person name="Franklin A.B."/>
            <person name="Celniker S.E."/>
        </authorList>
    </citation>
    <scope>NUCLEOTIDE SEQUENCE</scope>
    <source>
        <strain evidence="3">QA-1986 374</strain>
    </source>
</reference>
<keyword evidence="2" id="KW-0560">Oxidoreductase</keyword>
<sequence>MSTLKGNVSIITGASRGIGAASAIALAKEGSHVVLVDILPCDETKKTISELTESSETIVMNASIDIKNRNEVHQLMKDVYDRFNRIDVVVNNAGTCSRLDLENMTDELWERDINTNLRGTFLMSQEAIYPYMKNQGRGKIINVSSISGIMGGPFAFSNGEKSERSGPAYAASKGGVIALTKWIAKEVGELGITCNSIAPGPVETEITKGLNYPLENQVVKRMGRPEDIAGAVVYFASAHSDYVTGEVLKVCGGSAIG</sequence>
<keyword evidence="4" id="KW-1185">Reference proteome</keyword>
<name>A0ABY5JUB9_9BACI</name>
<comment type="similarity">
    <text evidence="1">Belongs to the short-chain dehydrogenases/reductases (SDR) family.</text>
</comment>
<dbReference type="PANTHER" id="PTHR42760:SF133">
    <property type="entry name" value="3-OXOACYL-[ACYL-CARRIER-PROTEIN] REDUCTASE"/>
    <property type="match status" value="1"/>
</dbReference>
<dbReference type="Gene3D" id="3.40.50.720">
    <property type="entry name" value="NAD(P)-binding Rossmann-like Domain"/>
    <property type="match status" value="1"/>
</dbReference>